<comment type="caution">
    <text evidence="1">The sequence shown here is derived from an EMBL/GenBank/DDBJ whole genome shotgun (WGS) entry which is preliminary data.</text>
</comment>
<evidence type="ECO:0000313" key="2">
    <source>
        <dbReference type="Proteomes" id="UP000266841"/>
    </source>
</evidence>
<gene>
    <name evidence="1" type="ORF">THAOC_17649</name>
</gene>
<organism evidence="1 2">
    <name type="scientific">Thalassiosira oceanica</name>
    <name type="common">Marine diatom</name>
    <dbReference type="NCBI Taxonomy" id="159749"/>
    <lineage>
        <taxon>Eukaryota</taxon>
        <taxon>Sar</taxon>
        <taxon>Stramenopiles</taxon>
        <taxon>Ochrophyta</taxon>
        <taxon>Bacillariophyta</taxon>
        <taxon>Coscinodiscophyceae</taxon>
        <taxon>Thalassiosirophycidae</taxon>
        <taxon>Thalassiosirales</taxon>
        <taxon>Thalassiosiraceae</taxon>
        <taxon>Thalassiosira</taxon>
    </lineage>
</organism>
<evidence type="ECO:0000313" key="1">
    <source>
        <dbReference type="EMBL" id="EJK61798.1"/>
    </source>
</evidence>
<reference evidence="1 2" key="1">
    <citation type="journal article" date="2012" name="Genome Biol.">
        <title>Genome and low-iron response of an oceanic diatom adapted to chronic iron limitation.</title>
        <authorList>
            <person name="Lommer M."/>
            <person name="Specht M."/>
            <person name="Roy A.S."/>
            <person name="Kraemer L."/>
            <person name="Andreson R."/>
            <person name="Gutowska M.A."/>
            <person name="Wolf J."/>
            <person name="Bergner S.V."/>
            <person name="Schilhabel M.B."/>
            <person name="Klostermeier U.C."/>
            <person name="Beiko R.G."/>
            <person name="Rosenstiel P."/>
            <person name="Hippler M."/>
            <person name="Laroche J."/>
        </authorList>
    </citation>
    <scope>NUCLEOTIDE SEQUENCE [LARGE SCALE GENOMIC DNA]</scope>
    <source>
        <strain evidence="1 2">CCMP1005</strain>
    </source>
</reference>
<dbReference type="EMBL" id="AGNL01019484">
    <property type="protein sequence ID" value="EJK61798.1"/>
    <property type="molecule type" value="Genomic_DNA"/>
</dbReference>
<sequence>MRSGRSDKAFWVRGVVIVIAPSDGRCIASANKPTVRDVDDIMPLQSVSLLWVPGDGGATTRLDHVDRVWGSVATANIRVPRGVRCVNNTRWTTTKTYGLHVDHVETVSVRSGRTLLGRRGDLNPMTMN</sequence>
<name>K0S6U2_THAOC</name>
<proteinExistence type="predicted"/>
<keyword evidence="2" id="KW-1185">Reference proteome</keyword>
<dbReference type="AlphaFoldDB" id="K0S6U2"/>
<protein>
    <submittedName>
        <fullName evidence="1">Uncharacterized protein</fullName>
    </submittedName>
</protein>
<dbReference type="Proteomes" id="UP000266841">
    <property type="component" value="Unassembled WGS sequence"/>
</dbReference>
<accession>K0S6U2</accession>